<dbReference type="InterPro" id="IPR036761">
    <property type="entry name" value="TTHA0802/YceI-like_sf"/>
</dbReference>
<accession>A0A1I4WDP2</accession>
<dbReference type="Gene3D" id="2.40.128.110">
    <property type="entry name" value="Lipid/polyisoprenoid-binding, YceI-like"/>
    <property type="match status" value="1"/>
</dbReference>
<dbReference type="OrthoDB" id="9811006at2"/>
<organism evidence="3 4">
    <name type="scientific">Dokdonella immobilis</name>
    <dbReference type="NCBI Taxonomy" id="578942"/>
    <lineage>
        <taxon>Bacteria</taxon>
        <taxon>Pseudomonadati</taxon>
        <taxon>Pseudomonadota</taxon>
        <taxon>Gammaproteobacteria</taxon>
        <taxon>Lysobacterales</taxon>
        <taxon>Rhodanobacteraceae</taxon>
        <taxon>Dokdonella</taxon>
    </lineage>
</organism>
<protein>
    <submittedName>
        <fullName evidence="3">Polyisoprenoid-binding protein YceI</fullName>
    </submittedName>
</protein>
<dbReference type="EMBL" id="FOVF01000004">
    <property type="protein sequence ID" value="SFN11517.1"/>
    <property type="molecule type" value="Genomic_DNA"/>
</dbReference>
<sequence length="209" mass="23396">MLPRILISLATAMLLAGAAELRAASMQTYVLDPVHTQIVFFADHLGFSHGIGRVRIRQGWFQFDADDWSTARADVVVDMTSLDMGEPAWSEKVRSPQFLDTAQWPTARFIGKRLEQTAARDGILHGELWLRGVRRDVDLALTFNRAGGDPYAFKDKAGFTARTELDRFEFGMQTYREVVGAPVELRIEVEGVRSSSPPKETVSDAVEEH</sequence>
<evidence type="ECO:0000313" key="4">
    <source>
        <dbReference type="Proteomes" id="UP000198575"/>
    </source>
</evidence>
<gene>
    <name evidence="3" type="ORF">SAMN05216289_104196</name>
</gene>
<keyword evidence="1" id="KW-0732">Signal</keyword>
<name>A0A1I4WDP2_9GAMM</name>
<dbReference type="Pfam" id="PF04264">
    <property type="entry name" value="YceI"/>
    <property type="match status" value="1"/>
</dbReference>
<evidence type="ECO:0000259" key="2">
    <source>
        <dbReference type="SMART" id="SM00867"/>
    </source>
</evidence>
<dbReference type="AlphaFoldDB" id="A0A1I4WDP2"/>
<dbReference type="RefSeq" id="WP_092405556.1">
    <property type="nucleotide sequence ID" value="NZ_FOVF01000004.1"/>
</dbReference>
<dbReference type="InterPro" id="IPR007372">
    <property type="entry name" value="Lipid/polyisoprenoid-bd_YceI"/>
</dbReference>
<dbReference type="PANTHER" id="PTHR34406:SF1">
    <property type="entry name" value="PROTEIN YCEI"/>
    <property type="match status" value="1"/>
</dbReference>
<proteinExistence type="predicted"/>
<dbReference type="SUPFAM" id="SSF101874">
    <property type="entry name" value="YceI-like"/>
    <property type="match status" value="1"/>
</dbReference>
<dbReference type="Proteomes" id="UP000198575">
    <property type="component" value="Unassembled WGS sequence"/>
</dbReference>
<dbReference type="STRING" id="578942.SAMN05216289_104196"/>
<feature type="domain" description="Lipid/polyisoprenoid-binding YceI-like" evidence="2">
    <location>
        <begin position="28"/>
        <end position="192"/>
    </location>
</feature>
<reference evidence="3 4" key="1">
    <citation type="submission" date="2016-10" db="EMBL/GenBank/DDBJ databases">
        <authorList>
            <person name="de Groot N.N."/>
        </authorList>
    </citation>
    <scope>NUCLEOTIDE SEQUENCE [LARGE SCALE GENOMIC DNA]</scope>
    <source>
        <strain evidence="3 4">CGMCC 1.7659</strain>
    </source>
</reference>
<dbReference type="SMART" id="SM00867">
    <property type="entry name" value="YceI"/>
    <property type="match status" value="1"/>
</dbReference>
<feature type="signal peptide" evidence="1">
    <location>
        <begin position="1"/>
        <end position="23"/>
    </location>
</feature>
<keyword evidence="4" id="KW-1185">Reference proteome</keyword>
<feature type="chain" id="PRO_5011464771" evidence="1">
    <location>
        <begin position="24"/>
        <end position="209"/>
    </location>
</feature>
<evidence type="ECO:0000313" key="3">
    <source>
        <dbReference type="EMBL" id="SFN11517.1"/>
    </source>
</evidence>
<dbReference type="PANTHER" id="PTHR34406">
    <property type="entry name" value="PROTEIN YCEI"/>
    <property type="match status" value="1"/>
</dbReference>
<evidence type="ECO:0000256" key="1">
    <source>
        <dbReference type="SAM" id="SignalP"/>
    </source>
</evidence>